<gene>
    <name evidence="2" type="ORF">ACFQKE_16335</name>
</gene>
<name>A0ABD6A1P1_9EURY</name>
<comment type="caution">
    <text evidence="2">The sequence shown here is derived from an EMBL/GenBank/DDBJ whole genome shotgun (WGS) entry which is preliminary data.</text>
</comment>
<dbReference type="PROSITE" id="PS51257">
    <property type="entry name" value="PROKAR_LIPOPROTEIN"/>
    <property type="match status" value="1"/>
</dbReference>
<feature type="region of interest" description="Disordered" evidence="1">
    <location>
        <begin position="24"/>
        <end position="51"/>
    </location>
</feature>
<evidence type="ECO:0008006" key="4">
    <source>
        <dbReference type="Google" id="ProtNLM"/>
    </source>
</evidence>
<proteinExistence type="predicted"/>
<protein>
    <recommendedName>
        <fullName evidence="4">Tat (Twin-arginine translocation) pathway signal sequence</fullName>
    </recommendedName>
</protein>
<dbReference type="Proteomes" id="UP001596434">
    <property type="component" value="Unassembled WGS sequence"/>
</dbReference>
<evidence type="ECO:0000313" key="3">
    <source>
        <dbReference type="Proteomes" id="UP001596434"/>
    </source>
</evidence>
<dbReference type="AlphaFoldDB" id="A0ABD6A1P1"/>
<keyword evidence="3" id="KW-1185">Reference proteome</keyword>
<evidence type="ECO:0000256" key="1">
    <source>
        <dbReference type="SAM" id="MobiDB-lite"/>
    </source>
</evidence>
<dbReference type="InterPro" id="IPR006311">
    <property type="entry name" value="TAT_signal"/>
</dbReference>
<reference evidence="2 3" key="1">
    <citation type="journal article" date="2019" name="Int. J. Syst. Evol. Microbiol.">
        <title>The Global Catalogue of Microorganisms (GCM) 10K type strain sequencing project: providing services to taxonomists for standard genome sequencing and annotation.</title>
        <authorList>
            <consortium name="The Broad Institute Genomics Platform"/>
            <consortium name="The Broad Institute Genome Sequencing Center for Infectious Disease"/>
            <person name="Wu L."/>
            <person name="Ma J."/>
        </authorList>
    </citation>
    <scope>NUCLEOTIDE SEQUENCE [LARGE SCALE GENOMIC DNA]</scope>
    <source>
        <strain evidence="2 3">GX21</strain>
    </source>
</reference>
<evidence type="ECO:0000313" key="2">
    <source>
        <dbReference type="EMBL" id="MFC7256855.1"/>
    </source>
</evidence>
<accession>A0ABD6A1P1</accession>
<sequence>MPSDRRAFLASLGTAAAGMAGCLGAPDESNGSPTATATTTATPTPGSTGAVTAPLGETIEVDGVRVTVSDLVAAHSVRYLSAPDAFDVVTADGDQFVFVSVVAEGGSRPPSPGSFGIVVADVRYSSGLEALGPARVDAPVRGRRYDDTERRGYLAFRLPAPVATTDLAVLSDEGRWTVPPSAAEPLGSPPPSFAASVDVPEAVPADDPVPITVDLTNEGDGPGVFRGAINYQGPLYSAASFDVSLAAGESTTHEATVDYYVDSGVPPERVQFAVIGPGLSRSFEVTIEGGGTPSGTGTATGTATH</sequence>
<dbReference type="EMBL" id="JBHTAT010000001">
    <property type="protein sequence ID" value="MFC7256855.1"/>
    <property type="molecule type" value="Genomic_DNA"/>
</dbReference>
<dbReference type="PROSITE" id="PS51318">
    <property type="entry name" value="TAT"/>
    <property type="match status" value="1"/>
</dbReference>
<feature type="compositionally biased region" description="Low complexity" evidence="1">
    <location>
        <begin position="31"/>
        <end position="51"/>
    </location>
</feature>
<dbReference type="GeneID" id="96955251"/>
<organism evidence="2 3">
    <name type="scientific">Haloplanus litoreus</name>
    <dbReference type="NCBI Taxonomy" id="767515"/>
    <lineage>
        <taxon>Archaea</taxon>
        <taxon>Methanobacteriati</taxon>
        <taxon>Methanobacteriota</taxon>
        <taxon>Stenosarchaea group</taxon>
        <taxon>Halobacteria</taxon>
        <taxon>Halobacteriales</taxon>
        <taxon>Haloferacaceae</taxon>
        <taxon>Haloplanus</taxon>
    </lineage>
</organism>
<dbReference type="RefSeq" id="WP_379706358.1">
    <property type="nucleotide sequence ID" value="NZ_JBHTAT010000001.1"/>
</dbReference>